<accession>A0ACB8C9H0</accession>
<organism evidence="1 2">
    <name type="scientific">Dermacentor silvarum</name>
    <name type="common">Tick</name>
    <dbReference type="NCBI Taxonomy" id="543639"/>
    <lineage>
        <taxon>Eukaryota</taxon>
        <taxon>Metazoa</taxon>
        <taxon>Ecdysozoa</taxon>
        <taxon>Arthropoda</taxon>
        <taxon>Chelicerata</taxon>
        <taxon>Arachnida</taxon>
        <taxon>Acari</taxon>
        <taxon>Parasitiformes</taxon>
        <taxon>Ixodida</taxon>
        <taxon>Ixodoidea</taxon>
        <taxon>Ixodidae</taxon>
        <taxon>Rhipicephalinae</taxon>
        <taxon>Dermacentor</taxon>
    </lineage>
</organism>
<protein>
    <submittedName>
        <fullName evidence="1">Uncharacterized protein</fullName>
    </submittedName>
</protein>
<gene>
    <name evidence="1" type="ORF">HPB49_012713</name>
</gene>
<evidence type="ECO:0000313" key="2">
    <source>
        <dbReference type="Proteomes" id="UP000821865"/>
    </source>
</evidence>
<sequence length="157" mass="17746">MRLAQLSNTLGIMEAIVVSAVPTVEDQPFPRVGLLYAYTFKGIESSFNCFSAMILLFGAVGRIKPALTVFLYWNVFSTITCMPLNIGLFHTKSGDEPYSLDLTSIARFFSQLATVEYFYARMAITIIAALVKGYVLFVYIGFYRDLHDVPYNYMLQE</sequence>
<dbReference type="EMBL" id="CM023477">
    <property type="protein sequence ID" value="KAH7937490.1"/>
    <property type="molecule type" value="Genomic_DNA"/>
</dbReference>
<reference evidence="1" key="1">
    <citation type="submission" date="2020-05" db="EMBL/GenBank/DDBJ databases">
        <title>Large-scale comparative analyses of tick genomes elucidate their genetic diversity and vector capacities.</title>
        <authorList>
            <person name="Jia N."/>
            <person name="Wang J."/>
            <person name="Shi W."/>
            <person name="Du L."/>
            <person name="Sun Y."/>
            <person name="Zhan W."/>
            <person name="Jiang J."/>
            <person name="Wang Q."/>
            <person name="Zhang B."/>
            <person name="Ji P."/>
            <person name="Sakyi L.B."/>
            <person name="Cui X."/>
            <person name="Yuan T."/>
            <person name="Jiang B."/>
            <person name="Yang W."/>
            <person name="Lam T.T.-Y."/>
            <person name="Chang Q."/>
            <person name="Ding S."/>
            <person name="Wang X."/>
            <person name="Zhu J."/>
            <person name="Ruan X."/>
            <person name="Zhao L."/>
            <person name="Wei J."/>
            <person name="Que T."/>
            <person name="Du C."/>
            <person name="Cheng J."/>
            <person name="Dai P."/>
            <person name="Han X."/>
            <person name="Huang E."/>
            <person name="Gao Y."/>
            <person name="Liu J."/>
            <person name="Shao H."/>
            <person name="Ye R."/>
            <person name="Li L."/>
            <person name="Wei W."/>
            <person name="Wang X."/>
            <person name="Wang C."/>
            <person name="Yang T."/>
            <person name="Huo Q."/>
            <person name="Li W."/>
            <person name="Guo W."/>
            <person name="Chen H."/>
            <person name="Zhou L."/>
            <person name="Ni X."/>
            <person name="Tian J."/>
            <person name="Zhou Y."/>
            <person name="Sheng Y."/>
            <person name="Liu T."/>
            <person name="Pan Y."/>
            <person name="Xia L."/>
            <person name="Li J."/>
            <person name="Zhao F."/>
            <person name="Cao W."/>
        </authorList>
    </citation>
    <scope>NUCLEOTIDE SEQUENCE</scope>
    <source>
        <strain evidence="1">Dsil-2018</strain>
    </source>
</reference>
<dbReference type="Proteomes" id="UP000821865">
    <property type="component" value="Chromosome 8"/>
</dbReference>
<name>A0ACB8C9H0_DERSI</name>
<comment type="caution">
    <text evidence="1">The sequence shown here is derived from an EMBL/GenBank/DDBJ whole genome shotgun (WGS) entry which is preliminary data.</text>
</comment>
<evidence type="ECO:0000313" key="1">
    <source>
        <dbReference type="EMBL" id="KAH7937490.1"/>
    </source>
</evidence>
<keyword evidence="2" id="KW-1185">Reference proteome</keyword>
<proteinExistence type="predicted"/>